<keyword evidence="4" id="KW-0378">Hydrolase</keyword>
<evidence type="ECO:0000256" key="3">
    <source>
        <dbReference type="ARBA" id="ARBA00022763"/>
    </source>
</evidence>
<evidence type="ECO:0000256" key="2">
    <source>
        <dbReference type="ARBA" id="ARBA00022723"/>
    </source>
</evidence>
<reference evidence="10 11" key="1">
    <citation type="submission" date="2021-09" db="EMBL/GenBank/DDBJ databases">
        <title>Isoptericola luteus sp. nov., a novel bacterium isolated from Harbin, the capital city of Heilongjiang province.</title>
        <authorList>
            <person name="Li J."/>
        </authorList>
    </citation>
    <scope>NUCLEOTIDE SEQUENCE [LARGE SCALE GENOMIC DNA]</scope>
    <source>
        <strain evidence="10 11">NEAU-Y5</strain>
    </source>
</reference>
<dbReference type="PANTHER" id="PTHR33693">
    <property type="entry name" value="TYPE-5 URACIL-DNA GLYCOSYLASE"/>
    <property type="match status" value="1"/>
</dbReference>
<keyword evidence="11" id="KW-1185">Reference proteome</keyword>
<dbReference type="SUPFAM" id="SSF52141">
    <property type="entry name" value="Uracil-DNA glycosylase-like"/>
    <property type="match status" value="1"/>
</dbReference>
<dbReference type="Gene3D" id="3.40.470.10">
    <property type="entry name" value="Uracil-DNA glycosylase-like domain"/>
    <property type="match status" value="1"/>
</dbReference>
<accession>A0ABS7ZAW4</accession>
<evidence type="ECO:0000256" key="6">
    <source>
        <dbReference type="ARBA" id="ARBA00023014"/>
    </source>
</evidence>
<keyword evidence="3" id="KW-0227">DNA damage</keyword>
<dbReference type="InterPro" id="IPR005122">
    <property type="entry name" value="Uracil-DNA_glycosylase-like"/>
</dbReference>
<feature type="compositionally biased region" description="Pro residues" evidence="8">
    <location>
        <begin position="12"/>
        <end position="21"/>
    </location>
</feature>
<evidence type="ECO:0000259" key="9">
    <source>
        <dbReference type="Pfam" id="PF03167"/>
    </source>
</evidence>
<evidence type="ECO:0000256" key="1">
    <source>
        <dbReference type="ARBA" id="ARBA00022485"/>
    </source>
</evidence>
<keyword evidence="2" id="KW-0479">Metal-binding</keyword>
<keyword evidence="1" id="KW-0004">4Fe-4S</keyword>
<evidence type="ECO:0000256" key="7">
    <source>
        <dbReference type="ARBA" id="ARBA00023204"/>
    </source>
</evidence>
<comment type="caution">
    <text evidence="10">The sequence shown here is derived from an EMBL/GenBank/DDBJ whole genome shotgun (WGS) entry which is preliminary data.</text>
</comment>
<evidence type="ECO:0000313" key="10">
    <source>
        <dbReference type="EMBL" id="MCA5892196.1"/>
    </source>
</evidence>
<keyword evidence="5" id="KW-0408">Iron</keyword>
<evidence type="ECO:0000256" key="4">
    <source>
        <dbReference type="ARBA" id="ARBA00022801"/>
    </source>
</evidence>
<dbReference type="EMBL" id="JAIXCQ010000001">
    <property type="protein sequence ID" value="MCA5892196.1"/>
    <property type="molecule type" value="Genomic_DNA"/>
</dbReference>
<gene>
    <name evidence="10" type="ORF">LEP48_02385</name>
</gene>
<dbReference type="InterPro" id="IPR036895">
    <property type="entry name" value="Uracil-DNA_glycosylase-like_sf"/>
</dbReference>
<dbReference type="PANTHER" id="PTHR33693:SF9">
    <property type="entry name" value="TYPE-4 URACIL-DNA GLYCOSYLASE"/>
    <property type="match status" value="1"/>
</dbReference>
<proteinExistence type="predicted"/>
<organism evidence="10 11">
    <name type="scientific">Isoptericola luteus</name>
    <dbReference type="NCBI Taxonomy" id="2879484"/>
    <lineage>
        <taxon>Bacteria</taxon>
        <taxon>Bacillati</taxon>
        <taxon>Actinomycetota</taxon>
        <taxon>Actinomycetes</taxon>
        <taxon>Micrococcales</taxon>
        <taxon>Promicromonosporaceae</taxon>
        <taxon>Isoptericola</taxon>
    </lineage>
</organism>
<keyword evidence="6" id="KW-0411">Iron-sulfur</keyword>
<dbReference type="Proteomes" id="UP001319870">
    <property type="component" value="Unassembled WGS sequence"/>
</dbReference>
<evidence type="ECO:0000313" key="11">
    <source>
        <dbReference type="Proteomes" id="UP001319870"/>
    </source>
</evidence>
<dbReference type="Pfam" id="PF03167">
    <property type="entry name" value="UDG"/>
    <property type="match status" value="1"/>
</dbReference>
<dbReference type="InterPro" id="IPR051536">
    <property type="entry name" value="UDG_Type-4/5"/>
</dbReference>
<feature type="domain" description="Uracil-DNA glycosylase-like" evidence="9">
    <location>
        <begin position="62"/>
        <end position="151"/>
    </location>
</feature>
<sequence>MTGAPPVRPEEAPWPAPPTAPVPDAGCRTLGAGRWVPDAGCRTLGAGRWVPDAGCRTAPSGPTWTPAGRVLADALTLHDAGLDPGMVHLTNAVKHFRHVEVPERGKRRLHRTPAVAHVRACLPWIRAETSAVRPQVVVALGGTAASAVPPRVLPEPRHPPVIPWSDAVGTQDPLVDRRRKPPRRASWTP</sequence>
<name>A0ABS7ZAW4_9MICO</name>
<evidence type="ECO:0000256" key="8">
    <source>
        <dbReference type="SAM" id="MobiDB-lite"/>
    </source>
</evidence>
<protein>
    <recommendedName>
        <fullName evidence="9">Uracil-DNA glycosylase-like domain-containing protein</fullName>
    </recommendedName>
</protein>
<keyword evidence="7" id="KW-0234">DNA repair</keyword>
<evidence type="ECO:0000256" key="5">
    <source>
        <dbReference type="ARBA" id="ARBA00023004"/>
    </source>
</evidence>
<feature type="region of interest" description="Disordered" evidence="8">
    <location>
        <begin position="147"/>
        <end position="189"/>
    </location>
</feature>
<feature type="region of interest" description="Disordered" evidence="8">
    <location>
        <begin position="1"/>
        <end position="23"/>
    </location>
</feature>